<dbReference type="Proteomes" id="UP000284706">
    <property type="component" value="Unassembled WGS sequence"/>
</dbReference>
<sequence>MVIDGLDECQPQEKQIELLDVLHRVAHEVPIPLAIVVASRPEHHIWEVFHSEAFCHCSGHLMLDNSLNPDADIGIFLKTKLESIRQKRSEEFRHGVIWPTDEAIDILVRRASGQFIYASTVERFVRSPTHDPIERLNVILGEAKAGSQNPYDALDNLYSTIFKTVDEGVIKLALRVLGFILIRELEWPAKYGGNQGRSPLAIEDFLRLKHGDIRRALHNLESLLTLRHGSHQNVEIFHASLAEYLFQKGRSKNFWIDERLVYSDITESFVHRLMDSNVLRQYFILNHDIMLARAVSTETLCQVLATSNVSKLLALSSSRGQAVYSGINACPTLLQIATHVSTMSPHFPSILSEARLSKMVAEFNSFIAAKMKAYFRNERLLALLVTATLVWHNHIECKDWGRAFFTDSASLTSGDKNIDSTHGFWLLREEELPPVVRYVKTLLDDPAGDYVISRQQYTNITLHLLRSWRSQSDGYPDPTILDVIWQPLFSKSICRRDIFREAKTILQSRSWRERSGLQRAVREYVSRAEDQGITWVQQIFTKPLTRKFRNLKMNNSASRAPSAKELHYRLPSWGY</sequence>
<accession>A0A409WAS9</accession>
<dbReference type="AlphaFoldDB" id="A0A409WAS9"/>
<evidence type="ECO:0000313" key="1">
    <source>
        <dbReference type="EMBL" id="PPQ75615.1"/>
    </source>
</evidence>
<dbReference type="PANTHER" id="PTHR10039">
    <property type="entry name" value="AMELOGENIN"/>
    <property type="match status" value="1"/>
</dbReference>
<protein>
    <recommendedName>
        <fullName evidence="3">NACHT domain-containing protein</fullName>
    </recommendedName>
</protein>
<evidence type="ECO:0008006" key="3">
    <source>
        <dbReference type="Google" id="ProtNLM"/>
    </source>
</evidence>
<evidence type="ECO:0000313" key="2">
    <source>
        <dbReference type="Proteomes" id="UP000284706"/>
    </source>
</evidence>
<proteinExistence type="predicted"/>
<dbReference type="OrthoDB" id="4760524at2759"/>
<dbReference type="InParanoid" id="A0A409WAS9"/>
<organism evidence="1 2">
    <name type="scientific">Gymnopilus dilepis</name>
    <dbReference type="NCBI Taxonomy" id="231916"/>
    <lineage>
        <taxon>Eukaryota</taxon>
        <taxon>Fungi</taxon>
        <taxon>Dikarya</taxon>
        <taxon>Basidiomycota</taxon>
        <taxon>Agaricomycotina</taxon>
        <taxon>Agaricomycetes</taxon>
        <taxon>Agaricomycetidae</taxon>
        <taxon>Agaricales</taxon>
        <taxon>Agaricineae</taxon>
        <taxon>Hymenogastraceae</taxon>
        <taxon>Gymnopilus</taxon>
    </lineage>
</organism>
<dbReference type="PANTHER" id="PTHR10039:SF14">
    <property type="entry name" value="NACHT DOMAIN-CONTAINING PROTEIN"/>
    <property type="match status" value="1"/>
</dbReference>
<dbReference type="EMBL" id="NHYE01005243">
    <property type="protein sequence ID" value="PPQ75615.1"/>
    <property type="molecule type" value="Genomic_DNA"/>
</dbReference>
<comment type="caution">
    <text evidence="1">The sequence shown here is derived from an EMBL/GenBank/DDBJ whole genome shotgun (WGS) entry which is preliminary data.</text>
</comment>
<reference evidence="1 2" key="1">
    <citation type="journal article" date="2018" name="Evol. Lett.">
        <title>Horizontal gene cluster transfer increased hallucinogenic mushroom diversity.</title>
        <authorList>
            <person name="Reynolds H.T."/>
            <person name="Vijayakumar V."/>
            <person name="Gluck-Thaler E."/>
            <person name="Korotkin H.B."/>
            <person name="Matheny P.B."/>
            <person name="Slot J.C."/>
        </authorList>
    </citation>
    <scope>NUCLEOTIDE SEQUENCE [LARGE SCALE GENOMIC DNA]</scope>
    <source>
        <strain evidence="1 2">SRW20</strain>
    </source>
</reference>
<name>A0A409WAS9_9AGAR</name>
<keyword evidence="2" id="KW-1185">Reference proteome</keyword>
<gene>
    <name evidence="1" type="ORF">CVT26_001547</name>
</gene>